<dbReference type="PANTHER" id="PTHR34822:SF1">
    <property type="entry name" value="GRPB FAMILY PROTEIN"/>
    <property type="match status" value="1"/>
</dbReference>
<keyword evidence="2" id="KW-1185">Reference proteome</keyword>
<comment type="caution">
    <text evidence="1">The sequence shown here is derived from an EMBL/GenBank/DDBJ whole genome shotgun (WGS) entry which is preliminary data.</text>
</comment>
<sequence>MVSADFRIADYDPDWPRRAAAAIDALRGAAPGLFVEIEHIGSTAVPGLAAKPVIDLMAAVRDLSHTRPHEDALAGLGFHPHVNGMTDRLLYVRAPDGIRSHVLHVVSRESWPHRNQRLLRDYLRARPEEADRYAALKRAIVASRTAPGGYAAAKTPLVQELTDRARAERGLPPEPVWEKG</sequence>
<organism evidence="1 2">
    <name type="scientific">Streptomyces griseorubiginosus</name>
    <dbReference type="NCBI Taxonomy" id="67304"/>
    <lineage>
        <taxon>Bacteria</taxon>
        <taxon>Bacillati</taxon>
        <taxon>Actinomycetota</taxon>
        <taxon>Actinomycetes</taxon>
        <taxon>Kitasatosporales</taxon>
        <taxon>Streptomycetaceae</taxon>
        <taxon>Streptomyces</taxon>
    </lineage>
</organism>
<evidence type="ECO:0000313" key="1">
    <source>
        <dbReference type="EMBL" id="KUN60291.1"/>
    </source>
</evidence>
<dbReference type="Gene3D" id="3.30.460.10">
    <property type="entry name" value="Beta Polymerase, domain 2"/>
    <property type="match status" value="1"/>
</dbReference>
<dbReference type="PANTHER" id="PTHR34822">
    <property type="entry name" value="GRPB DOMAIN PROTEIN (AFU_ORTHOLOGUE AFUA_1G01530)"/>
    <property type="match status" value="1"/>
</dbReference>
<evidence type="ECO:0008006" key="3">
    <source>
        <dbReference type="Google" id="ProtNLM"/>
    </source>
</evidence>
<dbReference type="InterPro" id="IPR043519">
    <property type="entry name" value="NT_sf"/>
</dbReference>
<accession>A0A101RRA5</accession>
<protein>
    <recommendedName>
        <fullName evidence="3">GrpB family protein</fullName>
    </recommendedName>
</protein>
<gene>
    <name evidence="1" type="ORF">AQJ54_36875</name>
</gene>
<dbReference type="Pfam" id="PF04229">
    <property type="entry name" value="GrpB"/>
    <property type="match status" value="1"/>
</dbReference>
<dbReference type="InterPro" id="IPR007344">
    <property type="entry name" value="GrpB/CoaE"/>
</dbReference>
<dbReference type="Proteomes" id="UP000054375">
    <property type="component" value="Unassembled WGS sequence"/>
</dbReference>
<dbReference type="AlphaFoldDB" id="A0A101RRA5"/>
<proteinExistence type="predicted"/>
<evidence type="ECO:0000313" key="2">
    <source>
        <dbReference type="Proteomes" id="UP000054375"/>
    </source>
</evidence>
<reference evidence="1 2" key="1">
    <citation type="submission" date="2015-10" db="EMBL/GenBank/DDBJ databases">
        <title>Draft genome sequence of Streptomyces griseorubiginosus DSM 40469, type strain for the species Streptomyces griseorubiginosus.</title>
        <authorList>
            <person name="Ruckert C."/>
            <person name="Winkler A."/>
            <person name="Kalinowski J."/>
            <person name="Kampfer P."/>
            <person name="Glaeser S."/>
        </authorList>
    </citation>
    <scope>NUCLEOTIDE SEQUENCE [LARGE SCALE GENOMIC DNA]</scope>
    <source>
        <strain evidence="1 2">DSM 40469</strain>
    </source>
</reference>
<dbReference type="SUPFAM" id="SSF81301">
    <property type="entry name" value="Nucleotidyltransferase"/>
    <property type="match status" value="1"/>
</dbReference>
<name>A0A101RRA5_9ACTN</name>
<dbReference type="EMBL" id="LMWV01000032">
    <property type="protein sequence ID" value="KUN60291.1"/>
    <property type="molecule type" value="Genomic_DNA"/>
</dbReference>